<dbReference type="InterPro" id="IPR036457">
    <property type="entry name" value="PPM-type-like_dom_sf"/>
</dbReference>
<evidence type="ECO:0000259" key="1">
    <source>
        <dbReference type="PROSITE" id="PS51746"/>
    </source>
</evidence>
<dbReference type="PANTHER" id="PTHR13832">
    <property type="entry name" value="PROTEIN PHOSPHATASE 2C"/>
    <property type="match status" value="1"/>
</dbReference>
<feature type="domain" description="PPM-type phosphatase" evidence="1">
    <location>
        <begin position="29"/>
        <end position="364"/>
    </location>
</feature>
<dbReference type="Gene3D" id="3.60.40.10">
    <property type="entry name" value="PPM-type phosphatase domain"/>
    <property type="match status" value="1"/>
</dbReference>
<dbReference type="CDD" id="cd00143">
    <property type="entry name" value="PP2Cc"/>
    <property type="match status" value="1"/>
</dbReference>
<dbReference type="OrthoDB" id="10049211at2759"/>
<dbReference type="SUPFAM" id="SSF81606">
    <property type="entry name" value="PP2C-like"/>
    <property type="match status" value="1"/>
</dbReference>
<proteinExistence type="predicted"/>
<dbReference type="PROSITE" id="PS51746">
    <property type="entry name" value="PPM_2"/>
    <property type="match status" value="1"/>
</dbReference>
<dbReference type="InterPro" id="IPR001932">
    <property type="entry name" value="PPM-type_phosphatase-like_dom"/>
</dbReference>
<reference evidence="2" key="1">
    <citation type="submission" date="2022-01" db="EMBL/GenBank/DDBJ databases">
        <authorList>
            <person name="King R."/>
        </authorList>
    </citation>
    <scope>NUCLEOTIDE SEQUENCE</scope>
</reference>
<dbReference type="EMBL" id="OU895880">
    <property type="protein sequence ID" value="CAG9811228.1"/>
    <property type="molecule type" value="Genomic_DNA"/>
</dbReference>
<organism evidence="2 3">
    <name type="scientific">Chironomus riparius</name>
    <dbReference type="NCBI Taxonomy" id="315576"/>
    <lineage>
        <taxon>Eukaryota</taxon>
        <taxon>Metazoa</taxon>
        <taxon>Ecdysozoa</taxon>
        <taxon>Arthropoda</taxon>
        <taxon>Hexapoda</taxon>
        <taxon>Insecta</taxon>
        <taxon>Pterygota</taxon>
        <taxon>Neoptera</taxon>
        <taxon>Endopterygota</taxon>
        <taxon>Diptera</taxon>
        <taxon>Nematocera</taxon>
        <taxon>Chironomoidea</taxon>
        <taxon>Chironomidae</taxon>
        <taxon>Chironominae</taxon>
        <taxon>Chironomus</taxon>
    </lineage>
</organism>
<dbReference type="Proteomes" id="UP001153620">
    <property type="component" value="Chromosome 4"/>
</dbReference>
<dbReference type="AlphaFoldDB" id="A0A9N9WYN8"/>
<dbReference type="InterPro" id="IPR015655">
    <property type="entry name" value="PP2C"/>
</dbReference>
<accession>A0A9N9WYN8</accession>
<keyword evidence="3" id="KW-1185">Reference proteome</keyword>
<gene>
    <name evidence="2" type="ORF">CHIRRI_LOCUS14037</name>
</gene>
<dbReference type="SMART" id="SM00332">
    <property type="entry name" value="PP2Cc"/>
    <property type="match status" value="1"/>
</dbReference>
<reference evidence="2" key="2">
    <citation type="submission" date="2022-10" db="EMBL/GenBank/DDBJ databases">
        <authorList>
            <consortium name="ENA_rothamsted_submissions"/>
            <consortium name="culmorum"/>
            <person name="King R."/>
        </authorList>
    </citation>
    <scope>NUCLEOTIDE SEQUENCE</scope>
</reference>
<evidence type="ECO:0000313" key="3">
    <source>
        <dbReference type="Proteomes" id="UP001153620"/>
    </source>
</evidence>
<dbReference type="Pfam" id="PF00481">
    <property type="entry name" value="PP2C"/>
    <property type="match status" value="1"/>
</dbReference>
<sequence>MNNEKFQDVLRNWTDDLPICPLTGCGSVINQMYSKDGRMKEMHINYEKKCYCSYDTENFLYSICTGINGANISDFALSRMTADILLGGQLNQVGKPDEEIKELLRQTFNSAEKGYNTTIDNLLATKQQLQYQILDLSQYEISQKYQDVLNRLNVINKDLSIGSSVLIALITNKKLFIANLGVCRALIVKNDSRNDDVLRVVQVTVDHNLLNEDEFVRLYNLGLDMSSLQSSLPTTRCIGNYLGKGGYKDSELFSQSSGEVISSHPEIIGPISLDDSVRFLLLLSGGLCKVLSQLFTNDLNIVNKELVQICVQQFNKQSTLVGVAQSVTNILAQLHHDLYMKSKVNGIDCSFDSREDMTLLIRNFSFPMPNSIENSKNSTASSTISGSQIGTITSYSSTNTSVNYAAGEKQTKPYVSFKEYFANVEIARKEGRLPKNIDFDDEPLE</sequence>
<protein>
    <recommendedName>
        <fullName evidence="1">PPM-type phosphatase domain-containing protein</fullName>
    </recommendedName>
</protein>
<dbReference type="GO" id="GO:0004722">
    <property type="term" value="F:protein serine/threonine phosphatase activity"/>
    <property type="evidence" value="ECO:0007669"/>
    <property type="project" value="InterPro"/>
</dbReference>
<evidence type="ECO:0000313" key="2">
    <source>
        <dbReference type="EMBL" id="CAG9811228.1"/>
    </source>
</evidence>
<dbReference type="PANTHER" id="PTHR13832:SF533">
    <property type="entry name" value="TGF-BETA-ACTIVATED KINASE 1 AND MAP3K7-BINDING PROTEIN 1"/>
    <property type="match status" value="1"/>
</dbReference>
<name>A0A9N9WYN8_9DIPT</name>